<evidence type="ECO:0000313" key="3">
    <source>
        <dbReference type="EMBL" id="BBH17791.1"/>
    </source>
</evidence>
<sequence>MADLDKEVAWRAAFKGKRILKKTIAPYRDVTTLTDSRLFDHDWYNHVAGTSFTRRGAAADYLRHGLARGLTPNPLFDGRYFEERSPELTMAGVDPFLRYIRGRFWGSPTHPLFPISYIERNPLALDHSAGPIGHYLEFGAPLGAKVNWWLPRIPYEQPRGLVDWLWSRVDDYRAARARPLGWWGPELPTGYAATGQIAGTVSVVIAAQYDPSAVASMIAQASAQTGVDVEVIVVPASDIVLPDLASAVRVLERADGPWAARNAGAAAATGDWVVFPDESDTWEGGRLALLAAAVPAGRWGHDVAENTSGAGRFLRRAYAPEAIIHGAPIELGAFIVDRQVFAQVGGFNPARHGAAAEQLLADLARTGEGAFVPALGMRFDGAARKQRLVVRPGLKPWLDHNDVLGHHDEVLNDVLIDWAAAGERTTDDDVVTIIIPTYADLSMTTDAVWSCIRASEAAGDRIEILVVDNGCTPEVAVPLLALMEQRDQVRVISLPENYGFALGNNVALAEAAGSTVVFLNNDTLVFEGWLDPIREALKDPQVLAAQSLLIYDTGAIQSAGVAFSATDSPPHAVLQGYPTEDAAGLAGVDLSALTGAALAGRYADLVQVRGFDAVFRNGMEDVDLCLRLAELRPGGCRLLPDSRVIHLESRTPGRFTHSLVNRKVFLERWVGRLPVDDQRVWAAAGYTVTGRAIRQRASEDNRVNVLEPVVERTVRASVTEPAPRLRWAIKNPAPYGPEGVHWGDTYYAQHLAESLERLGQDVIIDYRPEFMRESARHDDVVLLLRGLAPYFPVPGQVSMMWVISHPEMVSESDGLGWDRIYVASSAYAPKLAAQWGRPVIPLLQATDPSRFNPDVAEPDTGYPLLFLGSSRNQARPMVMDSVDRNLGVSVIGKDWDQFVPPGVVRSDFMANDAVGAAYRSAGILLNDHWDDMREEGFISNRLFDAVAAGARVITDDVVGLREIFGPSVQVATNADELEALVRAENRDEIFGTDAERRAAAEVIAREHSFDARAAVLLEDAVASWRQRQGQ</sequence>
<reference evidence="3 4" key="1">
    <citation type="submission" date="2018-11" db="EMBL/GenBank/DDBJ databases">
        <title>Complete genome sequence of Nocardioides baekrokdamisoli strain KCTC 39748.</title>
        <authorList>
            <person name="Kang S.W."/>
            <person name="Lee K.C."/>
            <person name="Kim K.K."/>
            <person name="Kim J.S."/>
            <person name="Kim D.S."/>
            <person name="Ko S.H."/>
            <person name="Yang S.H."/>
            <person name="Shin Y.K."/>
            <person name="Lee J.S."/>
        </authorList>
    </citation>
    <scope>NUCLEOTIDE SEQUENCE [LARGE SCALE GENOMIC DNA]</scope>
    <source>
        <strain evidence="3 4">KCTC 39748</strain>
    </source>
</reference>
<dbReference type="InterPro" id="IPR029044">
    <property type="entry name" value="Nucleotide-diphossugar_trans"/>
</dbReference>
<protein>
    <submittedName>
        <fullName evidence="3">Uncharacterized protein</fullName>
    </submittedName>
</protein>
<dbReference type="KEGG" id="nbe:Back2_20780"/>
<dbReference type="Proteomes" id="UP000271573">
    <property type="component" value="Chromosome"/>
</dbReference>
<accession>A0A3G9IVS6</accession>
<dbReference type="PANTHER" id="PTHR43179:SF7">
    <property type="entry name" value="RHAMNOSYLTRANSFERASE WBBL"/>
    <property type="match status" value="1"/>
</dbReference>
<dbReference type="AlphaFoldDB" id="A0A3G9IVS6"/>
<dbReference type="RefSeq" id="WP_125569189.1">
    <property type="nucleotide sequence ID" value="NZ_AP019307.1"/>
</dbReference>
<keyword evidence="4" id="KW-1185">Reference proteome</keyword>
<evidence type="ECO:0000259" key="1">
    <source>
        <dbReference type="Pfam" id="PF00535"/>
    </source>
</evidence>
<organism evidence="3 4">
    <name type="scientific">Nocardioides baekrokdamisoli</name>
    <dbReference type="NCBI Taxonomy" id="1804624"/>
    <lineage>
        <taxon>Bacteria</taxon>
        <taxon>Bacillati</taxon>
        <taxon>Actinomycetota</taxon>
        <taxon>Actinomycetes</taxon>
        <taxon>Propionibacteriales</taxon>
        <taxon>Nocardioidaceae</taxon>
        <taxon>Nocardioides</taxon>
    </lineage>
</organism>
<feature type="domain" description="Glycosyltransferase 2-like" evidence="1">
    <location>
        <begin position="432"/>
        <end position="546"/>
    </location>
</feature>
<proteinExistence type="predicted"/>
<feature type="domain" description="Spore protein YkvP/CgeB glycosyl transferase-like" evidence="2">
    <location>
        <begin position="880"/>
        <end position="1017"/>
    </location>
</feature>
<dbReference type="Gene3D" id="3.90.550.10">
    <property type="entry name" value="Spore Coat Polysaccharide Biosynthesis Protein SpsA, Chain A"/>
    <property type="match status" value="2"/>
</dbReference>
<dbReference type="Pfam" id="PF13524">
    <property type="entry name" value="Glyco_trans_1_2"/>
    <property type="match status" value="1"/>
</dbReference>
<evidence type="ECO:0000259" key="2">
    <source>
        <dbReference type="Pfam" id="PF13524"/>
    </source>
</evidence>
<dbReference type="Pfam" id="PF00535">
    <property type="entry name" value="Glycos_transf_2"/>
    <property type="match status" value="2"/>
</dbReference>
<evidence type="ECO:0000313" key="4">
    <source>
        <dbReference type="Proteomes" id="UP000271573"/>
    </source>
</evidence>
<dbReference type="SUPFAM" id="SSF53448">
    <property type="entry name" value="Nucleotide-diphospho-sugar transferases"/>
    <property type="match status" value="2"/>
</dbReference>
<gene>
    <name evidence="3" type="ORF">Back2_20780</name>
</gene>
<dbReference type="InterPro" id="IPR001173">
    <property type="entry name" value="Glyco_trans_2-like"/>
</dbReference>
<dbReference type="EMBL" id="AP019307">
    <property type="protein sequence ID" value="BBH17791.1"/>
    <property type="molecule type" value="Genomic_DNA"/>
</dbReference>
<dbReference type="OrthoDB" id="5165900at2"/>
<feature type="domain" description="Glycosyltransferase 2-like" evidence="1">
    <location>
        <begin position="202"/>
        <end position="293"/>
    </location>
</feature>
<dbReference type="PANTHER" id="PTHR43179">
    <property type="entry name" value="RHAMNOSYLTRANSFERASE WBBL"/>
    <property type="match status" value="1"/>
</dbReference>
<name>A0A3G9IVS6_9ACTN</name>
<dbReference type="InterPro" id="IPR055259">
    <property type="entry name" value="YkvP/CgeB_Glyco_trans-like"/>
</dbReference>